<sequence>MKPIWGVDINSTIVHHTTDTILHNSKVDVEGWAWSHGGVAKLKISFTGGDTWYGTELNLRVDFRWQKFTLQLALESCEHMLVALATSIGSKSQALG</sequence>
<gene>
    <name evidence="1" type="ORF">BU25DRAFT_27140</name>
</gene>
<organism evidence="1 2">
    <name type="scientific">Macroventuria anomochaeta</name>
    <dbReference type="NCBI Taxonomy" id="301207"/>
    <lineage>
        <taxon>Eukaryota</taxon>
        <taxon>Fungi</taxon>
        <taxon>Dikarya</taxon>
        <taxon>Ascomycota</taxon>
        <taxon>Pezizomycotina</taxon>
        <taxon>Dothideomycetes</taxon>
        <taxon>Pleosporomycetidae</taxon>
        <taxon>Pleosporales</taxon>
        <taxon>Pleosporineae</taxon>
        <taxon>Didymellaceae</taxon>
        <taxon>Macroventuria</taxon>
    </lineage>
</organism>
<evidence type="ECO:0000313" key="1">
    <source>
        <dbReference type="EMBL" id="KAF2629125.1"/>
    </source>
</evidence>
<dbReference type="Proteomes" id="UP000799754">
    <property type="component" value="Unassembled WGS sequence"/>
</dbReference>
<proteinExistence type="predicted"/>
<comment type="caution">
    <text evidence="1">The sequence shown here is derived from an EMBL/GenBank/DDBJ whole genome shotgun (WGS) entry which is preliminary data.</text>
</comment>
<reference evidence="1" key="1">
    <citation type="journal article" date="2020" name="Stud. Mycol.">
        <title>101 Dothideomycetes genomes: a test case for predicting lifestyles and emergence of pathogens.</title>
        <authorList>
            <person name="Haridas S."/>
            <person name="Albert R."/>
            <person name="Binder M."/>
            <person name="Bloem J."/>
            <person name="Labutti K."/>
            <person name="Salamov A."/>
            <person name="Andreopoulos B."/>
            <person name="Baker S."/>
            <person name="Barry K."/>
            <person name="Bills G."/>
            <person name="Bluhm B."/>
            <person name="Cannon C."/>
            <person name="Castanera R."/>
            <person name="Culley D."/>
            <person name="Daum C."/>
            <person name="Ezra D."/>
            <person name="Gonzalez J."/>
            <person name="Henrissat B."/>
            <person name="Kuo A."/>
            <person name="Liang C."/>
            <person name="Lipzen A."/>
            <person name="Lutzoni F."/>
            <person name="Magnuson J."/>
            <person name="Mondo S."/>
            <person name="Nolan M."/>
            <person name="Ohm R."/>
            <person name="Pangilinan J."/>
            <person name="Park H.-J."/>
            <person name="Ramirez L."/>
            <person name="Alfaro M."/>
            <person name="Sun H."/>
            <person name="Tritt A."/>
            <person name="Yoshinaga Y."/>
            <person name="Zwiers L.-H."/>
            <person name="Turgeon B."/>
            <person name="Goodwin S."/>
            <person name="Spatafora J."/>
            <person name="Crous P."/>
            <person name="Grigoriev I."/>
        </authorList>
    </citation>
    <scope>NUCLEOTIDE SEQUENCE</scope>
    <source>
        <strain evidence="1">CBS 525.71</strain>
    </source>
</reference>
<evidence type="ECO:0000313" key="2">
    <source>
        <dbReference type="Proteomes" id="UP000799754"/>
    </source>
</evidence>
<protein>
    <submittedName>
        <fullName evidence="1">Uncharacterized protein</fullName>
    </submittedName>
</protein>
<name>A0ACB6S6C5_9PLEO</name>
<dbReference type="EMBL" id="MU006711">
    <property type="protein sequence ID" value="KAF2629125.1"/>
    <property type="molecule type" value="Genomic_DNA"/>
</dbReference>
<keyword evidence="2" id="KW-1185">Reference proteome</keyword>
<accession>A0ACB6S6C5</accession>